<dbReference type="GO" id="GO:0003676">
    <property type="term" value="F:nucleic acid binding"/>
    <property type="evidence" value="ECO:0007669"/>
    <property type="project" value="InterPro"/>
</dbReference>
<keyword evidence="4" id="KW-1185">Reference proteome</keyword>
<feature type="domain" description="CCHC-type" evidence="2">
    <location>
        <begin position="79"/>
        <end position="94"/>
    </location>
</feature>
<name>A0A9D4V6B7_ADICA</name>
<gene>
    <name evidence="3" type="ORF">GOP47_0005749</name>
</gene>
<reference evidence="3 4" key="1">
    <citation type="submission" date="2021-01" db="EMBL/GenBank/DDBJ databases">
        <title>Adiantum capillus-veneris genome.</title>
        <authorList>
            <person name="Fang Y."/>
            <person name="Liao Q."/>
        </authorList>
    </citation>
    <scope>NUCLEOTIDE SEQUENCE [LARGE SCALE GENOMIC DNA]</scope>
    <source>
        <strain evidence="3">H3</strain>
        <tissue evidence="3">Leaf</tissue>
    </source>
</reference>
<evidence type="ECO:0000259" key="2">
    <source>
        <dbReference type="PROSITE" id="PS50158"/>
    </source>
</evidence>
<dbReference type="SUPFAM" id="SSF57756">
    <property type="entry name" value="Retrovirus zinc finger-like domains"/>
    <property type="match status" value="1"/>
</dbReference>
<protein>
    <recommendedName>
        <fullName evidence="2">CCHC-type domain-containing protein</fullName>
    </recommendedName>
</protein>
<dbReference type="InterPro" id="IPR001878">
    <property type="entry name" value="Znf_CCHC"/>
</dbReference>
<comment type="caution">
    <text evidence="3">The sequence shown here is derived from an EMBL/GenBank/DDBJ whole genome shotgun (WGS) entry which is preliminary data.</text>
</comment>
<evidence type="ECO:0000313" key="3">
    <source>
        <dbReference type="EMBL" id="KAI5080270.1"/>
    </source>
</evidence>
<evidence type="ECO:0000256" key="1">
    <source>
        <dbReference type="PROSITE-ProRule" id="PRU00047"/>
    </source>
</evidence>
<dbReference type="PROSITE" id="PS50158">
    <property type="entry name" value="ZF_CCHC"/>
    <property type="match status" value="1"/>
</dbReference>
<dbReference type="EMBL" id="JABFUD020000005">
    <property type="protein sequence ID" value="KAI5080270.1"/>
    <property type="molecule type" value="Genomic_DNA"/>
</dbReference>
<keyword evidence="1" id="KW-0862">Zinc</keyword>
<sequence length="178" mass="19867">MPPSFACKLPCPGFLHFHRSTIFSSTNMPANTHGNTRTQHGHNKRKFIVANFEAAKRPKGSRGPLSPEEFEKDKKEKLCFQCLGNGHGKKDCPKGKSVAYSKEKAVHMVQLLPLESSSRFSMVDVTHSEVVHECCITASMWQQTFGPHELVHMHGSLQGHNVRILVDDGATHFSLTMD</sequence>
<dbReference type="GO" id="GO:0008270">
    <property type="term" value="F:zinc ion binding"/>
    <property type="evidence" value="ECO:0007669"/>
    <property type="project" value="UniProtKB-KW"/>
</dbReference>
<dbReference type="InterPro" id="IPR036875">
    <property type="entry name" value="Znf_CCHC_sf"/>
</dbReference>
<dbReference type="AlphaFoldDB" id="A0A9D4V6B7"/>
<organism evidence="3 4">
    <name type="scientific">Adiantum capillus-veneris</name>
    <name type="common">Maidenhair fern</name>
    <dbReference type="NCBI Taxonomy" id="13818"/>
    <lineage>
        <taxon>Eukaryota</taxon>
        <taxon>Viridiplantae</taxon>
        <taxon>Streptophyta</taxon>
        <taxon>Embryophyta</taxon>
        <taxon>Tracheophyta</taxon>
        <taxon>Polypodiopsida</taxon>
        <taxon>Polypodiidae</taxon>
        <taxon>Polypodiales</taxon>
        <taxon>Pteridineae</taxon>
        <taxon>Pteridaceae</taxon>
        <taxon>Vittarioideae</taxon>
        <taxon>Adiantum</taxon>
    </lineage>
</organism>
<evidence type="ECO:0000313" key="4">
    <source>
        <dbReference type="Proteomes" id="UP000886520"/>
    </source>
</evidence>
<keyword evidence="1" id="KW-0479">Metal-binding</keyword>
<accession>A0A9D4V6B7</accession>
<proteinExistence type="predicted"/>
<dbReference type="Proteomes" id="UP000886520">
    <property type="component" value="Chromosome 5"/>
</dbReference>
<keyword evidence="1" id="KW-0863">Zinc-finger</keyword>